<dbReference type="InterPro" id="IPR002491">
    <property type="entry name" value="ABC_transptr_periplasmic_BD"/>
</dbReference>
<keyword evidence="4 5" id="KW-0732">Signal</keyword>
<evidence type="ECO:0000259" key="6">
    <source>
        <dbReference type="PROSITE" id="PS50983"/>
    </source>
</evidence>
<comment type="subcellular location">
    <subcellularLocation>
        <location evidence="1">Cell envelope</location>
    </subcellularLocation>
</comment>
<dbReference type="PROSITE" id="PS51257">
    <property type="entry name" value="PROKAR_LIPOPROTEIN"/>
    <property type="match status" value="1"/>
</dbReference>
<evidence type="ECO:0000313" key="7">
    <source>
        <dbReference type="EMBL" id="AKF27271.1"/>
    </source>
</evidence>
<evidence type="ECO:0000256" key="3">
    <source>
        <dbReference type="ARBA" id="ARBA00022448"/>
    </source>
</evidence>
<comment type="similarity">
    <text evidence="2">Belongs to the bacterial solute-binding protein 8 family.</text>
</comment>
<feature type="signal peptide" evidence="5">
    <location>
        <begin position="1"/>
        <end position="18"/>
    </location>
</feature>
<dbReference type="EMBL" id="CP011309">
    <property type="protein sequence ID" value="AKF27271.1"/>
    <property type="molecule type" value="Genomic_DNA"/>
</dbReference>
<dbReference type="GO" id="GO:1901678">
    <property type="term" value="P:iron coordination entity transport"/>
    <property type="evidence" value="ECO:0007669"/>
    <property type="project" value="UniProtKB-ARBA"/>
</dbReference>
<dbReference type="RefSeq" id="WP_003861407.1">
    <property type="nucleotide sequence ID" value="NZ_CP011309.1"/>
</dbReference>
<keyword evidence="3" id="KW-0813">Transport</keyword>
<dbReference type="CDD" id="cd01146">
    <property type="entry name" value="FhuD"/>
    <property type="match status" value="1"/>
</dbReference>
<dbReference type="HOGENOM" id="CLU_038034_1_1_11"/>
<dbReference type="GO" id="GO:0030288">
    <property type="term" value="C:outer membrane-bounded periplasmic space"/>
    <property type="evidence" value="ECO:0007669"/>
    <property type="project" value="TreeGrafter"/>
</dbReference>
<evidence type="ECO:0000256" key="2">
    <source>
        <dbReference type="ARBA" id="ARBA00008814"/>
    </source>
</evidence>
<proteinExistence type="inferred from homology"/>
<evidence type="ECO:0000256" key="1">
    <source>
        <dbReference type="ARBA" id="ARBA00004196"/>
    </source>
</evidence>
<feature type="chain" id="PRO_5038478899" evidence="5">
    <location>
        <begin position="19"/>
        <end position="338"/>
    </location>
</feature>
<name>A0A0F6Z678_9CORY</name>
<dbReference type="Gene3D" id="3.40.50.1980">
    <property type="entry name" value="Nitrogenase molybdenum iron protein domain"/>
    <property type="match status" value="2"/>
</dbReference>
<dbReference type="SUPFAM" id="SSF53807">
    <property type="entry name" value="Helical backbone' metal receptor"/>
    <property type="match status" value="1"/>
</dbReference>
<accession>A0A0F6Z678</accession>
<dbReference type="PANTHER" id="PTHR30532:SF24">
    <property type="entry name" value="FERRIC ENTEROBACTIN-BINDING PERIPLASMIC PROTEIN FEPB"/>
    <property type="match status" value="1"/>
</dbReference>
<keyword evidence="8" id="KW-1185">Reference proteome</keyword>
<gene>
    <name evidence="7" type="ORF">YH66_06725</name>
</gene>
<dbReference type="Pfam" id="PF01497">
    <property type="entry name" value="Peripla_BP_2"/>
    <property type="match status" value="1"/>
</dbReference>
<organism evidence="7 8">
    <name type="scientific">[Brevibacterium] flavum</name>
    <dbReference type="NCBI Taxonomy" id="92706"/>
    <lineage>
        <taxon>Bacteria</taxon>
        <taxon>Bacillati</taxon>
        <taxon>Actinomycetota</taxon>
        <taxon>Actinomycetes</taxon>
        <taxon>Mycobacteriales</taxon>
        <taxon>Corynebacteriaceae</taxon>
        <taxon>Corynebacterium</taxon>
    </lineage>
</organism>
<dbReference type="PATRIC" id="fig|92706.3.peg.1396"/>
<evidence type="ECO:0000313" key="8">
    <source>
        <dbReference type="Proteomes" id="UP000034037"/>
    </source>
</evidence>
<evidence type="ECO:0000256" key="5">
    <source>
        <dbReference type="SAM" id="SignalP"/>
    </source>
</evidence>
<reference evidence="7 8" key="1">
    <citation type="submission" date="2015-04" db="EMBL/GenBank/DDBJ databases">
        <title>Complete Genome Sequence of Brevibacterium flavum ATCC 15168.</title>
        <authorList>
            <person name="Ahn J."/>
            <person name="Park G."/>
            <person name="Jeon W."/>
            <person name="Jang Y."/>
            <person name="Jang M."/>
            <person name="Lee H."/>
            <person name="Lee H."/>
        </authorList>
    </citation>
    <scope>NUCLEOTIDE SEQUENCE [LARGE SCALE GENOMIC DNA]</scope>
    <source>
        <strain evidence="7 8">ATCC 15168</strain>
    </source>
</reference>
<feature type="domain" description="Fe/B12 periplasmic-binding" evidence="6">
    <location>
        <begin position="67"/>
        <end position="336"/>
    </location>
</feature>
<dbReference type="PROSITE" id="PS50983">
    <property type="entry name" value="FE_B12_PBP"/>
    <property type="match status" value="1"/>
</dbReference>
<protein>
    <submittedName>
        <fullName evidence="7">ABC transporter substrate-binding protein</fullName>
    </submittedName>
</protein>
<dbReference type="PANTHER" id="PTHR30532">
    <property type="entry name" value="IRON III DICITRATE-BINDING PERIPLASMIC PROTEIN"/>
    <property type="match status" value="1"/>
</dbReference>
<sequence length="338" mass="35876">MKKRVSLFKSAASIVVVAGMALGMVSCSSTESESESSANVTSSADGAYPVSIATKFGDVTVESQPERVVALGWGDAEAALEFGVQPVGASDWLAFGGEGVGPWIEDSAYDEAPEIIGTMEPEYEKIAALEPDLILDVRSSGDQERYDKLSSIAPTIGVPEGGDSYLTPRAEQVTMIATALGQAERGEEVNAEYEQLTADIRAAHPGWSEKTAAAVSATATSWGAYIKGSNRVDTLLDLGFQENPELAKQEPGDTGFSIKFSEETFGVVDSDLVVGFAIGMTPEEMAEQVPWQMLTATRDGRSFVMPREISNAFSLGSPQSTRFALDALVPLLEEHAGE</sequence>
<dbReference type="InterPro" id="IPR051313">
    <property type="entry name" value="Bact_iron-sidero_bind"/>
</dbReference>
<dbReference type="Proteomes" id="UP000034037">
    <property type="component" value="Chromosome"/>
</dbReference>
<evidence type="ECO:0000256" key="4">
    <source>
        <dbReference type="ARBA" id="ARBA00022729"/>
    </source>
</evidence>
<dbReference type="AlphaFoldDB" id="A0A0F6Z678"/>